<feature type="transmembrane region" description="Helical" evidence="1">
    <location>
        <begin position="6"/>
        <end position="25"/>
    </location>
</feature>
<comment type="caution">
    <text evidence="2">The sequence shown here is derived from an EMBL/GenBank/DDBJ whole genome shotgun (WGS) entry which is preliminary data.</text>
</comment>
<accession>A0A1G2LBF6</accession>
<dbReference type="STRING" id="1802280.A3B37_03845"/>
<sequence length="93" mass="9978">MRDTVLIIILVGVLGSLAFVSYWFFAGPGALTPSTYASGIIDPAAMRRYRQLTGVQLNVGFFSEPPFSILQDSVGLVGTSSVPLGRPNPFLPF</sequence>
<reference evidence="2 3" key="1">
    <citation type="journal article" date="2016" name="Nat. Commun.">
        <title>Thousands of microbial genomes shed light on interconnected biogeochemical processes in an aquifer system.</title>
        <authorList>
            <person name="Anantharaman K."/>
            <person name="Brown C.T."/>
            <person name="Hug L.A."/>
            <person name="Sharon I."/>
            <person name="Castelle C.J."/>
            <person name="Probst A.J."/>
            <person name="Thomas B.C."/>
            <person name="Singh A."/>
            <person name="Wilkins M.J."/>
            <person name="Karaoz U."/>
            <person name="Brodie E.L."/>
            <person name="Williams K.H."/>
            <person name="Hubbard S.S."/>
            <person name="Banfield J.F."/>
        </authorList>
    </citation>
    <scope>NUCLEOTIDE SEQUENCE [LARGE SCALE GENOMIC DNA]</scope>
</reference>
<dbReference type="AlphaFoldDB" id="A0A1G2LBF6"/>
<keyword evidence="1" id="KW-1133">Transmembrane helix</keyword>
<keyword evidence="1" id="KW-0472">Membrane</keyword>
<evidence type="ECO:0000313" key="3">
    <source>
        <dbReference type="Proteomes" id="UP000176705"/>
    </source>
</evidence>
<dbReference type="EMBL" id="MHQS01000022">
    <property type="protein sequence ID" value="OHA08161.1"/>
    <property type="molecule type" value="Genomic_DNA"/>
</dbReference>
<organism evidence="2 3">
    <name type="scientific">Candidatus Sungbacteria bacterium RIFCSPLOWO2_01_FULL_59_16</name>
    <dbReference type="NCBI Taxonomy" id="1802280"/>
    <lineage>
        <taxon>Bacteria</taxon>
        <taxon>Candidatus Sungiibacteriota</taxon>
    </lineage>
</organism>
<name>A0A1G2LBF6_9BACT</name>
<evidence type="ECO:0000256" key="1">
    <source>
        <dbReference type="SAM" id="Phobius"/>
    </source>
</evidence>
<keyword evidence="1" id="KW-0812">Transmembrane</keyword>
<evidence type="ECO:0000313" key="2">
    <source>
        <dbReference type="EMBL" id="OHA08161.1"/>
    </source>
</evidence>
<dbReference type="Proteomes" id="UP000176705">
    <property type="component" value="Unassembled WGS sequence"/>
</dbReference>
<proteinExistence type="predicted"/>
<protein>
    <submittedName>
        <fullName evidence="2">Uncharacterized protein</fullName>
    </submittedName>
</protein>
<gene>
    <name evidence="2" type="ORF">A3B37_03845</name>
</gene>